<reference evidence="2" key="1">
    <citation type="submission" date="2014-12" db="EMBL/GenBank/DDBJ databases">
        <title>Insight into the proteome of Arion vulgaris.</title>
        <authorList>
            <person name="Aradska J."/>
            <person name="Bulat T."/>
            <person name="Smidak R."/>
            <person name="Sarate P."/>
            <person name="Gangsoo J."/>
            <person name="Sialana F."/>
            <person name="Bilban M."/>
            <person name="Lubec G."/>
        </authorList>
    </citation>
    <scope>NUCLEOTIDE SEQUENCE</scope>
    <source>
        <tissue evidence="2">Skin</tissue>
    </source>
</reference>
<evidence type="ECO:0000313" key="2">
    <source>
        <dbReference type="EMBL" id="CEK55846.1"/>
    </source>
</evidence>
<feature type="region of interest" description="Disordered" evidence="1">
    <location>
        <begin position="1"/>
        <end position="20"/>
    </location>
</feature>
<proteinExistence type="predicted"/>
<feature type="compositionally biased region" description="Basic and acidic residues" evidence="1">
    <location>
        <begin position="1"/>
        <end position="19"/>
    </location>
</feature>
<accession>A0A0B6YJ68</accession>
<dbReference type="EMBL" id="HACG01008981">
    <property type="protein sequence ID" value="CEK55846.1"/>
    <property type="molecule type" value="Transcribed_RNA"/>
</dbReference>
<organism evidence="2">
    <name type="scientific">Arion vulgaris</name>
    <dbReference type="NCBI Taxonomy" id="1028688"/>
    <lineage>
        <taxon>Eukaryota</taxon>
        <taxon>Metazoa</taxon>
        <taxon>Spiralia</taxon>
        <taxon>Lophotrochozoa</taxon>
        <taxon>Mollusca</taxon>
        <taxon>Gastropoda</taxon>
        <taxon>Heterobranchia</taxon>
        <taxon>Euthyneura</taxon>
        <taxon>Panpulmonata</taxon>
        <taxon>Eupulmonata</taxon>
        <taxon>Stylommatophora</taxon>
        <taxon>Helicina</taxon>
        <taxon>Arionoidea</taxon>
        <taxon>Arionidae</taxon>
        <taxon>Arion</taxon>
    </lineage>
</organism>
<evidence type="ECO:0000256" key="1">
    <source>
        <dbReference type="SAM" id="MobiDB-lite"/>
    </source>
</evidence>
<dbReference type="AlphaFoldDB" id="A0A0B6YJ68"/>
<gene>
    <name evidence="2" type="primary">ORF26183</name>
</gene>
<sequence length="106" mass="12440">LKEQADILKQQHGEGELRSKSAFPSLHRWMRLSGTEEQDKISRIMQRPNSNLTSNFENYDNGAWYIDNTSHEYVRTRTFSHNPQLKRGEYSIHPGWPASIPHHRVP</sequence>
<feature type="non-terminal residue" evidence="2">
    <location>
        <position position="1"/>
    </location>
</feature>
<name>A0A0B6YJ68_9EUPU</name>
<protein>
    <submittedName>
        <fullName evidence="2">Uncharacterized protein</fullName>
    </submittedName>
</protein>